<dbReference type="InterPro" id="IPR024185">
    <property type="entry name" value="FTHF_cligase-like_sf"/>
</dbReference>
<evidence type="ECO:0000313" key="6">
    <source>
        <dbReference type="EMBL" id="RJF86124.1"/>
    </source>
</evidence>
<dbReference type="RefSeq" id="WP_119765533.1">
    <property type="nucleotide sequence ID" value="NZ_QYUM01000004.1"/>
</dbReference>
<dbReference type="PIRSF" id="PIRSF006806">
    <property type="entry name" value="FTHF_cligase"/>
    <property type="match status" value="1"/>
</dbReference>
<organism evidence="6 7">
    <name type="scientific">Sphingomonas cavernae</name>
    <dbReference type="NCBI Taxonomy" id="2320861"/>
    <lineage>
        <taxon>Bacteria</taxon>
        <taxon>Pseudomonadati</taxon>
        <taxon>Pseudomonadota</taxon>
        <taxon>Alphaproteobacteria</taxon>
        <taxon>Sphingomonadales</taxon>
        <taxon>Sphingomonadaceae</taxon>
        <taxon>Sphingomonas</taxon>
    </lineage>
</organism>
<dbReference type="GO" id="GO:0009396">
    <property type="term" value="P:folic acid-containing compound biosynthetic process"/>
    <property type="evidence" value="ECO:0007669"/>
    <property type="project" value="TreeGrafter"/>
</dbReference>
<feature type="binding site" evidence="4">
    <location>
        <position position="48"/>
    </location>
    <ligand>
        <name>substrate</name>
    </ligand>
</feature>
<feature type="binding site" evidence="4">
    <location>
        <begin position="128"/>
        <end position="136"/>
    </location>
    <ligand>
        <name>ATP</name>
        <dbReference type="ChEBI" id="CHEBI:30616"/>
    </ligand>
</feature>
<reference evidence="6 7" key="1">
    <citation type="submission" date="2018-09" db="EMBL/GenBank/DDBJ databases">
        <authorList>
            <person name="Zhu H."/>
        </authorList>
    </citation>
    <scope>NUCLEOTIDE SEQUENCE [LARGE SCALE GENOMIC DNA]</scope>
    <source>
        <strain evidence="6 7">K2R01-6</strain>
    </source>
</reference>
<feature type="binding site" evidence="4">
    <location>
        <begin position="3"/>
        <end position="7"/>
    </location>
    <ligand>
        <name>ATP</name>
        <dbReference type="ChEBI" id="CHEBI:30616"/>
    </ligand>
</feature>
<dbReference type="PANTHER" id="PTHR23407">
    <property type="entry name" value="ATPASE INHIBITOR/5-FORMYLTETRAHYDROFOLATE CYCLO-LIGASE"/>
    <property type="match status" value="1"/>
</dbReference>
<evidence type="ECO:0000256" key="2">
    <source>
        <dbReference type="ARBA" id="ARBA00022741"/>
    </source>
</evidence>
<comment type="caution">
    <text evidence="6">The sequence shown here is derived from an EMBL/GenBank/DDBJ whole genome shotgun (WGS) entry which is preliminary data.</text>
</comment>
<dbReference type="GO" id="GO:0030272">
    <property type="term" value="F:5-formyltetrahydrofolate cyclo-ligase activity"/>
    <property type="evidence" value="ECO:0007669"/>
    <property type="project" value="UniProtKB-EC"/>
</dbReference>
<evidence type="ECO:0000256" key="5">
    <source>
        <dbReference type="RuleBase" id="RU361279"/>
    </source>
</evidence>
<comment type="catalytic activity">
    <reaction evidence="5">
        <text>(6S)-5-formyl-5,6,7,8-tetrahydrofolate + ATP = (6R)-5,10-methenyltetrahydrofolate + ADP + phosphate</text>
        <dbReference type="Rhea" id="RHEA:10488"/>
        <dbReference type="ChEBI" id="CHEBI:30616"/>
        <dbReference type="ChEBI" id="CHEBI:43474"/>
        <dbReference type="ChEBI" id="CHEBI:57455"/>
        <dbReference type="ChEBI" id="CHEBI:57457"/>
        <dbReference type="ChEBI" id="CHEBI:456216"/>
        <dbReference type="EC" id="6.3.3.2"/>
    </reaction>
</comment>
<evidence type="ECO:0000313" key="7">
    <source>
        <dbReference type="Proteomes" id="UP000286100"/>
    </source>
</evidence>
<protein>
    <recommendedName>
        <fullName evidence="5">5-formyltetrahydrofolate cyclo-ligase</fullName>
        <ecNumber evidence="5">6.3.3.2</ecNumber>
    </recommendedName>
</protein>
<dbReference type="EMBL" id="QYUM01000004">
    <property type="protein sequence ID" value="RJF86124.1"/>
    <property type="molecule type" value="Genomic_DNA"/>
</dbReference>
<evidence type="ECO:0000256" key="3">
    <source>
        <dbReference type="ARBA" id="ARBA00022840"/>
    </source>
</evidence>
<evidence type="ECO:0000256" key="1">
    <source>
        <dbReference type="ARBA" id="ARBA00010638"/>
    </source>
</evidence>
<gene>
    <name evidence="6" type="ORF">D3876_15490</name>
</gene>
<keyword evidence="5" id="KW-0460">Magnesium</keyword>
<dbReference type="GO" id="GO:0035999">
    <property type="term" value="P:tetrahydrofolate interconversion"/>
    <property type="evidence" value="ECO:0007669"/>
    <property type="project" value="TreeGrafter"/>
</dbReference>
<dbReference type="GO" id="GO:0046872">
    <property type="term" value="F:metal ion binding"/>
    <property type="evidence" value="ECO:0007669"/>
    <property type="project" value="UniProtKB-KW"/>
</dbReference>
<keyword evidence="5" id="KW-0479">Metal-binding</keyword>
<dbReference type="EC" id="6.3.3.2" evidence="5"/>
<dbReference type="GO" id="GO:0005524">
    <property type="term" value="F:ATP binding"/>
    <property type="evidence" value="ECO:0007669"/>
    <property type="project" value="UniProtKB-KW"/>
</dbReference>
<comment type="similarity">
    <text evidence="1 5">Belongs to the 5-formyltetrahydrofolate cyclo-ligase family.</text>
</comment>
<dbReference type="InterPro" id="IPR002698">
    <property type="entry name" value="FTHF_cligase"/>
</dbReference>
<dbReference type="Proteomes" id="UP000286100">
    <property type="component" value="Unassembled WGS sequence"/>
</dbReference>
<accession>A0A418W7Z8</accession>
<dbReference type="InterPro" id="IPR037171">
    <property type="entry name" value="NagB/RpiA_transferase-like"/>
</dbReference>
<keyword evidence="6" id="KW-0436">Ligase</keyword>
<comment type="cofactor">
    <cofactor evidence="5">
        <name>Mg(2+)</name>
        <dbReference type="ChEBI" id="CHEBI:18420"/>
    </cofactor>
</comment>
<dbReference type="AlphaFoldDB" id="A0A418W7Z8"/>
<keyword evidence="7" id="KW-1185">Reference proteome</keyword>
<dbReference type="OrthoDB" id="9801938at2"/>
<evidence type="ECO:0000256" key="4">
    <source>
        <dbReference type="PIRSR" id="PIRSR006806-1"/>
    </source>
</evidence>
<proteinExistence type="inferred from homology"/>
<keyword evidence="3 4" id="KW-0067">ATP-binding</keyword>
<dbReference type="Gene3D" id="3.40.50.10420">
    <property type="entry name" value="NagB/RpiA/CoA transferase-like"/>
    <property type="match status" value="1"/>
</dbReference>
<keyword evidence="2 4" id="KW-0547">Nucleotide-binding</keyword>
<dbReference type="SUPFAM" id="SSF100950">
    <property type="entry name" value="NagB/RpiA/CoA transferase-like"/>
    <property type="match status" value="1"/>
</dbReference>
<dbReference type="NCBIfam" id="TIGR02727">
    <property type="entry name" value="MTHFS_bact"/>
    <property type="match status" value="1"/>
</dbReference>
<dbReference type="Pfam" id="PF01812">
    <property type="entry name" value="5-FTHF_cyc-lig"/>
    <property type="match status" value="1"/>
</dbReference>
<feature type="binding site" evidence="4">
    <location>
        <position position="53"/>
    </location>
    <ligand>
        <name>substrate</name>
    </ligand>
</feature>
<sequence length="196" mass="21953">MPKALLRQRLKERRDGFAATRRGAPHFTDLPDTLRDWIERASCVSAYVPIGSEADPLPLLLHAREMGHMTALPHVTRPDAPMRFLLWRPGDPLHPGPMGLLQPDAGAPGAAPDLIITPLLGFDRRCHRLGYGAGFYDRAFAGLPTARRVGLAWSVQEVDAVPADSWDVPLHAIWTEREWIEPDRLRRKRFALPPKA</sequence>
<name>A0A418W7Z8_9SPHN</name>
<dbReference type="PANTHER" id="PTHR23407:SF1">
    <property type="entry name" value="5-FORMYLTETRAHYDROFOLATE CYCLO-LIGASE"/>
    <property type="match status" value="1"/>
</dbReference>